<dbReference type="EMBL" id="JARIHO010000084">
    <property type="protein sequence ID" value="KAJ7308719.1"/>
    <property type="molecule type" value="Genomic_DNA"/>
</dbReference>
<sequence length="208" mass="22036">MIKENRMLNKGQAQGAGGYISGAEIRDAGVAREAADGALMEQEQGGAAALVQHWQGQGGHISRCWRQRQHVVQRPAPLTHRAVHVQPPCVAHEAVAHEHGCGGGGVVETHGACGPGGGRVPIPIPIPLCPRNCWPNPPVPPMCALRSSASGGEGKGTMAMGDGGTWAWRWLGWCGAWDCGPFWGEEDTLEGISETGAWALEQNMKKMQ</sequence>
<reference evidence="1" key="1">
    <citation type="submission" date="2023-03" db="EMBL/GenBank/DDBJ databases">
        <title>Massive genome expansion in bonnet fungi (Mycena s.s.) driven by repeated elements and novel gene families across ecological guilds.</title>
        <authorList>
            <consortium name="Lawrence Berkeley National Laboratory"/>
            <person name="Harder C.B."/>
            <person name="Miyauchi S."/>
            <person name="Viragh M."/>
            <person name="Kuo A."/>
            <person name="Thoen E."/>
            <person name="Andreopoulos B."/>
            <person name="Lu D."/>
            <person name="Skrede I."/>
            <person name="Drula E."/>
            <person name="Henrissat B."/>
            <person name="Morin E."/>
            <person name="Kohler A."/>
            <person name="Barry K."/>
            <person name="LaButti K."/>
            <person name="Morin E."/>
            <person name="Salamov A."/>
            <person name="Lipzen A."/>
            <person name="Mereny Z."/>
            <person name="Hegedus B."/>
            <person name="Baldrian P."/>
            <person name="Stursova M."/>
            <person name="Weitz H."/>
            <person name="Taylor A."/>
            <person name="Grigoriev I.V."/>
            <person name="Nagy L.G."/>
            <person name="Martin F."/>
            <person name="Kauserud H."/>
        </authorList>
    </citation>
    <scope>NUCLEOTIDE SEQUENCE</scope>
    <source>
        <strain evidence="1">CBHHK002</strain>
    </source>
</reference>
<dbReference type="AlphaFoldDB" id="A0AAD6Z5J1"/>
<evidence type="ECO:0000313" key="1">
    <source>
        <dbReference type="EMBL" id="KAJ7308719.1"/>
    </source>
</evidence>
<comment type="caution">
    <text evidence="1">The sequence shown here is derived from an EMBL/GenBank/DDBJ whole genome shotgun (WGS) entry which is preliminary data.</text>
</comment>
<evidence type="ECO:0000313" key="2">
    <source>
        <dbReference type="Proteomes" id="UP001218218"/>
    </source>
</evidence>
<keyword evidence="2" id="KW-1185">Reference proteome</keyword>
<organism evidence="1 2">
    <name type="scientific">Mycena albidolilacea</name>
    <dbReference type="NCBI Taxonomy" id="1033008"/>
    <lineage>
        <taxon>Eukaryota</taxon>
        <taxon>Fungi</taxon>
        <taxon>Dikarya</taxon>
        <taxon>Basidiomycota</taxon>
        <taxon>Agaricomycotina</taxon>
        <taxon>Agaricomycetes</taxon>
        <taxon>Agaricomycetidae</taxon>
        <taxon>Agaricales</taxon>
        <taxon>Marasmiineae</taxon>
        <taxon>Mycenaceae</taxon>
        <taxon>Mycena</taxon>
    </lineage>
</organism>
<accession>A0AAD6Z5J1</accession>
<protein>
    <submittedName>
        <fullName evidence="1">Uncharacterized protein</fullName>
    </submittedName>
</protein>
<dbReference type="Proteomes" id="UP001218218">
    <property type="component" value="Unassembled WGS sequence"/>
</dbReference>
<name>A0AAD6Z5J1_9AGAR</name>
<proteinExistence type="predicted"/>
<gene>
    <name evidence="1" type="ORF">DFH08DRAFT_823748</name>
</gene>